<gene>
    <name evidence="2" type="ORF">Salat_2624600</name>
</gene>
<proteinExistence type="predicted"/>
<evidence type="ECO:0000313" key="2">
    <source>
        <dbReference type="EMBL" id="KAK4415174.1"/>
    </source>
</evidence>
<name>A0AAE2CAL3_9LAMI</name>
<comment type="caution">
    <text evidence="2">The sequence shown here is derived from an EMBL/GenBank/DDBJ whole genome shotgun (WGS) entry which is preliminary data.</text>
</comment>
<dbReference type="AlphaFoldDB" id="A0AAE2CAL3"/>
<reference evidence="2" key="2">
    <citation type="journal article" date="2024" name="Plant">
        <title>Genomic evolution and insights into agronomic trait innovations of Sesamum species.</title>
        <authorList>
            <person name="Miao H."/>
            <person name="Wang L."/>
            <person name="Qu L."/>
            <person name="Liu H."/>
            <person name="Sun Y."/>
            <person name="Le M."/>
            <person name="Wang Q."/>
            <person name="Wei S."/>
            <person name="Zheng Y."/>
            <person name="Lin W."/>
            <person name="Duan Y."/>
            <person name="Cao H."/>
            <person name="Xiong S."/>
            <person name="Wang X."/>
            <person name="Wei L."/>
            <person name="Li C."/>
            <person name="Ma Q."/>
            <person name="Ju M."/>
            <person name="Zhao R."/>
            <person name="Li G."/>
            <person name="Mu C."/>
            <person name="Tian Q."/>
            <person name="Mei H."/>
            <person name="Zhang T."/>
            <person name="Gao T."/>
            <person name="Zhang H."/>
        </authorList>
    </citation>
    <scope>NUCLEOTIDE SEQUENCE</scope>
    <source>
        <strain evidence="2">3651</strain>
    </source>
</reference>
<reference evidence="2" key="1">
    <citation type="submission" date="2020-06" db="EMBL/GenBank/DDBJ databases">
        <authorList>
            <person name="Li T."/>
            <person name="Hu X."/>
            <person name="Zhang T."/>
            <person name="Song X."/>
            <person name="Zhang H."/>
            <person name="Dai N."/>
            <person name="Sheng W."/>
            <person name="Hou X."/>
            <person name="Wei L."/>
        </authorList>
    </citation>
    <scope>NUCLEOTIDE SEQUENCE</scope>
    <source>
        <strain evidence="2">3651</strain>
        <tissue evidence="2">Leaf</tissue>
    </source>
</reference>
<organism evidence="2 3">
    <name type="scientific">Sesamum alatum</name>
    <dbReference type="NCBI Taxonomy" id="300844"/>
    <lineage>
        <taxon>Eukaryota</taxon>
        <taxon>Viridiplantae</taxon>
        <taxon>Streptophyta</taxon>
        <taxon>Embryophyta</taxon>
        <taxon>Tracheophyta</taxon>
        <taxon>Spermatophyta</taxon>
        <taxon>Magnoliopsida</taxon>
        <taxon>eudicotyledons</taxon>
        <taxon>Gunneridae</taxon>
        <taxon>Pentapetalae</taxon>
        <taxon>asterids</taxon>
        <taxon>lamiids</taxon>
        <taxon>Lamiales</taxon>
        <taxon>Pedaliaceae</taxon>
        <taxon>Sesamum</taxon>
    </lineage>
</organism>
<keyword evidence="3" id="KW-1185">Reference proteome</keyword>
<accession>A0AAE2CAL3</accession>
<feature type="region of interest" description="Disordered" evidence="1">
    <location>
        <begin position="62"/>
        <end position="122"/>
    </location>
</feature>
<feature type="compositionally biased region" description="Low complexity" evidence="1">
    <location>
        <begin position="103"/>
        <end position="115"/>
    </location>
</feature>
<dbReference type="EMBL" id="JACGWO010000011">
    <property type="protein sequence ID" value="KAK4415174.1"/>
    <property type="molecule type" value="Genomic_DNA"/>
</dbReference>
<feature type="compositionally biased region" description="Low complexity" evidence="1">
    <location>
        <begin position="79"/>
        <end position="93"/>
    </location>
</feature>
<evidence type="ECO:0000256" key="1">
    <source>
        <dbReference type="SAM" id="MobiDB-lite"/>
    </source>
</evidence>
<dbReference type="Proteomes" id="UP001293254">
    <property type="component" value="Unassembled WGS sequence"/>
</dbReference>
<protein>
    <submittedName>
        <fullName evidence="2">Uncharacterized protein</fullName>
    </submittedName>
</protein>
<evidence type="ECO:0000313" key="3">
    <source>
        <dbReference type="Proteomes" id="UP001293254"/>
    </source>
</evidence>
<sequence length="122" mass="13342">MNLKLKTGKLLSLLHNKAMQEKLCKQLKRLLINLQGYQHQLLLKGVNFISVSKLRAVIGNQARASTSVPQAVSVPPRPQASRPAASKPASSRPPFKPRGRTISTRSSSKSATSSKTSRRLSK</sequence>